<accession>A0A953IER7</accession>
<organism evidence="4 5">
    <name type="scientific">Symbiobacterium thermophilum</name>
    <dbReference type="NCBI Taxonomy" id="2734"/>
    <lineage>
        <taxon>Bacteria</taxon>
        <taxon>Bacillati</taxon>
        <taxon>Bacillota</taxon>
        <taxon>Clostridia</taxon>
        <taxon>Eubacteriales</taxon>
        <taxon>Symbiobacteriaceae</taxon>
        <taxon>Symbiobacterium</taxon>
    </lineage>
</organism>
<feature type="compositionally biased region" description="Low complexity" evidence="1">
    <location>
        <begin position="55"/>
        <end position="71"/>
    </location>
</feature>
<protein>
    <recommendedName>
        <fullName evidence="3">LysM domain-containing protein</fullName>
    </recommendedName>
</protein>
<keyword evidence="2" id="KW-1133">Transmembrane helix</keyword>
<feature type="compositionally biased region" description="Polar residues" evidence="1">
    <location>
        <begin position="33"/>
        <end position="45"/>
    </location>
</feature>
<feature type="region of interest" description="Disordered" evidence="1">
    <location>
        <begin position="33"/>
        <end position="100"/>
    </location>
</feature>
<dbReference type="AlphaFoldDB" id="A0A953IER7"/>
<dbReference type="EMBL" id="PIUK01000311">
    <property type="protein sequence ID" value="MBY6278019.1"/>
    <property type="molecule type" value="Genomic_DNA"/>
</dbReference>
<evidence type="ECO:0000259" key="3">
    <source>
        <dbReference type="PROSITE" id="PS51782"/>
    </source>
</evidence>
<dbReference type="RefSeq" id="WP_273381452.1">
    <property type="nucleotide sequence ID" value="NZ_PIUK01000311.1"/>
</dbReference>
<evidence type="ECO:0000256" key="1">
    <source>
        <dbReference type="SAM" id="MobiDB-lite"/>
    </source>
</evidence>
<name>A0A953IER7_SYMTR</name>
<dbReference type="CDD" id="cd00118">
    <property type="entry name" value="LysM"/>
    <property type="match status" value="1"/>
</dbReference>
<feature type="transmembrane region" description="Helical" evidence="2">
    <location>
        <begin position="12"/>
        <end position="31"/>
    </location>
</feature>
<dbReference type="Proteomes" id="UP000732377">
    <property type="component" value="Unassembled WGS sequence"/>
</dbReference>
<reference evidence="4" key="1">
    <citation type="submission" date="2017-11" db="EMBL/GenBank/DDBJ databases">
        <title>Three new genomes from thermophilic consortium.</title>
        <authorList>
            <person name="Quaggio R."/>
            <person name="Amgarten D."/>
            <person name="Setubal J.C."/>
        </authorList>
    </citation>
    <scope>NUCLEOTIDE SEQUENCE</scope>
    <source>
        <strain evidence="4">ZCTH01-B2</strain>
    </source>
</reference>
<evidence type="ECO:0000256" key="2">
    <source>
        <dbReference type="SAM" id="Phobius"/>
    </source>
</evidence>
<comment type="caution">
    <text evidence="4">The sequence shown here is derived from an EMBL/GenBank/DDBJ whole genome shotgun (WGS) entry which is preliminary data.</text>
</comment>
<dbReference type="PROSITE" id="PS51782">
    <property type="entry name" value="LYSM"/>
    <property type="match status" value="1"/>
</dbReference>
<dbReference type="Gene3D" id="3.10.350.10">
    <property type="entry name" value="LysM domain"/>
    <property type="match status" value="1"/>
</dbReference>
<proteinExistence type="predicted"/>
<gene>
    <name evidence="4" type="ORF">CWE10_17925</name>
</gene>
<dbReference type="InterPro" id="IPR018392">
    <property type="entry name" value="LysM"/>
</dbReference>
<sequence>MQTMTSKTRTSLVIGGVAALVLVISLAIYAVTQRSQSPAESTNPLEQIAEPENGTPLSTSPTSNPSATANPLEAGTGTSQQAAGTAPADGSDAAAGTEDGTTPAMTRLEAVPAIHIVQPNETLYEISQKYYNTHIYAGDIEALNGLENPDQIYAGMELRLPQPSELPGYGQ</sequence>
<keyword evidence="2" id="KW-0472">Membrane</keyword>
<evidence type="ECO:0000313" key="4">
    <source>
        <dbReference type="EMBL" id="MBY6278019.1"/>
    </source>
</evidence>
<dbReference type="SMART" id="SM00257">
    <property type="entry name" value="LysM"/>
    <property type="match status" value="1"/>
</dbReference>
<feature type="domain" description="LysM" evidence="3">
    <location>
        <begin position="113"/>
        <end position="160"/>
    </location>
</feature>
<dbReference type="InterPro" id="IPR036779">
    <property type="entry name" value="LysM_dom_sf"/>
</dbReference>
<keyword evidence="2" id="KW-0812">Transmembrane</keyword>
<dbReference type="SUPFAM" id="SSF54106">
    <property type="entry name" value="LysM domain"/>
    <property type="match status" value="1"/>
</dbReference>
<dbReference type="Pfam" id="PF01476">
    <property type="entry name" value="LysM"/>
    <property type="match status" value="1"/>
</dbReference>
<evidence type="ECO:0000313" key="5">
    <source>
        <dbReference type="Proteomes" id="UP000732377"/>
    </source>
</evidence>